<sequence>MALAQEDLQQIQHLIDQSLAAHPEFANANVRYELDIRERIVRVEEELKHQRELMMQGFENSNKRFEEIRADMNKRFEQVDKRLEQMSIDTNKRFEQVDKRFEQVDKRFEQVDKRFEQIDKHLTIITHRLDRFMFWSLGLTISAVIAIIKLT</sequence>
<protein>
    <recommendedName>
        <fullName evidence="3">DUF1640 domain-containing protein</fullName>
    </recommendedName>
</protein>
<reference evidence="1 2" key="1">
    <citation type="submission" date="2020-02" db="EMBL/GenBank/DDBJ databases">
        <authorList>
            <person name="Hogendoorn C."/>
        </authorList>
    </citation>
    <scope>NUCLEOTIDE SEQUENCE [LARGE SCALE GENOMIC DNA]</scope>
    <source>
        <strain evidence="1">METHB21</strain>
    </source>
</reference>
<accession>A0A8S0WII7</accession>
<name>A0A8S0WII7_9GAMM</name>
<evidence type="ECO:0000313" key="2">
    <source>
        <dbReference type="Proteomes" id="UP000494216"/>
    </source>
</evidence>
<dbReference type="EMBL" id="CADCXN010000052">
    <property type="protein sequence ID" value="CAA9890574.1"/>
    <property type="molecule type" value="Genomic_DNA"/>
</dbReference>
<gene>
    <name evidence="1" type="ORF">METHB2_240047</name>
</gene>
<evidence type="ECO:0000313" key="1">
    <source>
        <dbReference type="EMBL" id="CAA9890574.1"/>
    </source>
</evidence>
<organism evidence="1 2">
    <name type="scientific">Candidatus Methylobacter favarea</name>
    <dbReference type="NCBI Taxonomy" id="2707345"/>
    <lineage>
        <taxon>Bacteria</taxon>
        <taxon>Pseudomonadati</taxon>
        <taxon>Pseudomonadota</taxon>
        <taxon>Gammaproteobacteria</taxon>
        <taxon>Methylococcales</taxon>
        <taxon>Methylococcaceae</taxon>
        <taxon>Methylobacter</taxon>
    </lineage>
</organism>
<dbReference type="RefSeq" id="WP_174625501.1">
    <property type="nucleotide sequence ID" value="NZ_CADCXN010000052.1"/>
</dbReference>
<dbReference type="AlphaFoldDB" id="A0A8S0WII7"/>
<evidence type="ECO:0008006" key="3">
    <source>
        <dbReference type="Google" id="ProtNLM"/>
    </source>
</evidence>
<dbReference type="Gene3D" id="3.90.20.10">
    <property type="match status" value="1"/>
</dbReference>
<comment type="caution">
    <text evidence="1">The sequence shown here is derived from an EMBL/GenBank/DDBJ whole genome shotgun (WGS) entry which is preliminary data.</text>
</comment>
<dbReference type="Proteomes" id="UP000494216">
    <property type="component" value="Unassembled WGS sequence"/>
</dbReference>
<keyword evidence="2" id="KW-1185">Reference proteome</keyword>
<proteinExistence type="predicted"/>
<dbReference type="Gene3D" id="6.10.250.2540">
    <property type="match status" value="1"/>
</dbReference>